<evidence type="ECO:0000313" key="9">
    <source>
        <dbReference type="Proteomes" id="UP001610563"/>
    </source>
</evidence>
<dbReference type="InterPro" id="IPR004026">
    <property type="entry name" value="Ada_DNA_repair_Zn-bd"/>
</dbReference>
<keyword evidence="9" id="KW-1185">Reference proteome</keyword>
<dbReference type="Pfam" id="PF02805">
    <property type="entry name" value="Ada_Zn_binding"/>
    <property type="match status" value="1"/>
</dbReference>
<evidence type="ECO:0000256" key="2">
    <source>
        <dbReference type="ARBA" id="ARBA00022603"/>
    </source>
</evidence>
<dbReference type="InterPro" id="IPR018060">
    <property type="entry name" value="HTH_AraC"/>
</dbReference>
<dbReference type="Proteomes" id="UP001610563">
    <property type="component" value="Unassembled WGS sequence"/>
</dbReference>
<keyword evidence="2" id="KW-0489">Methyltransferase</keyword>
<keyword evidence="4" id="KW-0010">Activator</keyword>
<dbReference type="SUPFAM" id="SSF57884">
    <property type="entry name" value="Ada DNA repair protein, N-terminal domain (N-Ada 10)"/>
    <property type="match status" value="1"/>
</dbReference>
<accession>A0ABR4FVM0</accession>
<dbReference type="InterPro" id="IPR009057">
    <property type="entry name" value="Homeodomain-like_sf"/>
</dbReference>
<feature type="domain" description="HTH araC/xylS-type" evidence="7">
    <location>
        <begin position="130"/>
        <end position="173"/>
    </location>
</feature>
<feature type="region of interest" description="Disordered" evidence="6">
    <location>
        <begin position="281"/>
        <end position="306"/>
    </location>
</feature>
<keyword evidence="5" id="KW-0804">Transcription</keyword>
<dbReference type="EMBL" id="JBFTWV010000099">
    <property type="protein sequence ID" value="KAL2787308.1"/>
    <property type="molecule type" value="Genomic_DNA"/>
</dbReference>
<evidence type="ECO:0000256" key="3">
    <source>
        <dbReference type="ARBA" id="ARBA00023015"/>
    </source>
</evidence>
<feature type="compositionally biased region" description="Low complexity" evidence="6">
    <location>
        <begin position="28"/>
        <end position="38"/>
    </location>
</feature>
<dbReference type="PROSITE" id="PS01124">
    <property type="entry name" value="HTH_ARAC_FAMILY_2"/>
    <property type="match status" value="1"/>
</dbReference>
<keyword evidence="3" id="KW-0805">Transcription regulation</keyword>
<evidence type="ECO:0000256" key="5">
    <source>
        <dbReference type="ARBA" id="ARBA00023163"/>
    </source>
</evidence>
<feature type="compositionally biased region" description="Pro residues" evidence="6">
    <location>
        <begin position="14"/>
        <end position="27"/>
    </location>
</feature>
<evidence type="ECO:0000313" key="8">
    <source>
        <dbReference type="EMBL" id="KAL2787308.1"/>
    </source>
</evidence>
<organism evidence="8 9">
    <name type="scientific">Aspergillus keveii</name>
    <dbReference type="NCBI Taxonomy" id="714993"/>
    <lineage>
        <taxon>Eukaryota</taxon>
        <taxon>Fungi</taxon>
        <taxon>Dikarya</taxon>
        <taxon>Ascomycota</taxon>
        <taxon>Pezizomycotina</taxon>
        <taxon>Eurotiomycetes</taxon>
        <taxon>Eurotiomycetidae</taxon>
        <taxon>Eurotiales</taxon>
        <taxon>Aspergillaceae</taxon>
        <taxon>Aspergillus</taxon>
        <taxon>Aspergillus subgen. Nidulantes</taxon>
    </lineage>
</organism>
<name>A0ABR4FVM0_9EURO</name>
<evidence type="ECO:0000256" key="6">
    <source>
        <dbReference type="SAM" id="MobiDB-lite"/>
    </source>
</evidence>
<dbReference type="Pfam" id="PF00165">
    <property type="entry name" value="HTH_AraC"/>
    <property type="match status" value="1"/>
</dbReference>
<keyword evidence="2" id="KW-0808">Transferase</keyword>
<comment type="cofactor">
    <cofactor evidence="1">
        <name>Zn(2+)</name>
        <dbReference type="ChEBI" id="CHEBI:29105"/>
    </cofactor>
</comment>
<comment type="caution">
    <text evidence="8">The sequence shown here is derived from an EMBL/GenBank/DDBJ whole genome shotgun (WGS) entry which is preliminary data.</text>
</comment>
<evidence type="ECO:0000259" key="7">
    <source>
        <dbReference type="PROSITE" id="PS01124"/>
    </source>
</evidence>
<dbReference type="SUPFAM" id="SSF46689">
    <property type="entry name" value="Homeodomain-like"/>
    <property type="match status" value="1"/>
</dbReference>
<evidence type="ECO:0000256" key="4">
    <source>
        <dbReference type="ARBA" id="ARBA00023159"/>
    </source>
</evidence>
<dbReference type="InterPro" id="IPR035451">
    <property type="entry name" value="Ada-like_dom_sf"/>
</dbReference>
<reference evidence="8 9" key="1">
    <citation type="submission" date="2024-07" db="EMBL/GenBank/DDBJ databases">
        <title>Section-level genome sequencing and comparative genomics of Aspergillus sections Usti and Cavernicolus.</title>
        <authorList>
            <consortium name="Lawrence Berkeley National Laboratory"/>
            <person name="Nybo J.L."/>
            <person name="Vesth T.C."/>
            <person name="Theobald S."/>
            <person name="Frisvad J.C."/>
            <person name="Larsen T.O."/>
            <person name="Kjaerboelling I."/>
            <person name="Rothschild-Mancinelli K."/>
            <person name="Lyhne E.K."/>
            <person name="Kogle M.E."/>
            <person name="Barry K."/>
            <person name="Clum A."/>
            <person name="Na H."/>
            <person name="Ledsgaard L."/>
            <person name="Lin J."/>
            <person name="Lipzen A."/>
            <person name="Kuo A."/>
            <person name="Riley R."/>
            <person name="Mondo S."/>
            <person name="Labutti K."/>
            <person name="Haridas S."/>
            <person name="Pangalinan J."/>
            <person name="Salamov A.A."/>
            <person name="Simmons B.A."/>
            <person name="Magnuson J.K."/>
            <person name="Chen J."/>
            <person name="Drula E."/>
            <person name="Henrissat B."/>
            <person name="Wiebenga A."/>
            <person name="Lubbers R.J."/>
            <person name="Gomes A.C."/>
            <person name="Makela M.R."/>
            <person name="Stajich J."/>
            <person name="Grigoriev I.V."/>
            <person name="Mortensen U.H."/>
            <person name="De Vries R.P."/>
            <person name="Baker S.E."/>
            <person name="Andersen M.R."/>
        </authorList>
    </citation>
    <scope>NUCLEOTIDE SEQUENCE [LARGE SCALE GENOMIC DNA]</scope>
    <source>
        <strain evidence="8 9">CBS 209.92</strain>
    </source>
</reference>
<dbReference type="Gene3D" id="1.10.10.60">
    <property type="entry name" value="Homeodomain-like"/>
    <property type="match status" value="1"/>
</dbReference>
<evidence type="ECO:0000256" key="1">
    <source>
        <dbReference type="ARBA" id="ARBA00001947"/>
    </source>
</evidence>
<proteinExistence type="predicted"/>
<gene>
    <name evidence="8" type="ORF">BJX66DRAFT_287417</name>
</gene>
<sequence length="306" mass="32581">MPSSQFLYLSMSPKPTPQKLPPLPKPSNPSTSSSISTPATASASAARWQAVVARDASATGFVYAVITTKIYCRPSCSARLARRANVEFYDTPAQAERAGFRACKRCKPESLKPAVNPQFVSVQRACRTIREDISAGRKPTLGRIAGEAGLTPSHFHRVFKRLMGVTPGKYAEGVLAERSNASSGVDIVGVDGFQGEVTDKRRPSDGIGGYGNENINPMLFQPWHDKVCSDLDAWLMGGNWGDTARAIGADDDSLMLWNDFDDLIAAEAQFESGESFGCPLTGSSSTCDSPGPEVLHGGRTSSSAGG</sequence>
<feature type="region of interest" description="Disordered" evidence="6">
    <location>
        <begin position="1"/>
        <end position="38"/>
    </location>
</feature>
<protein>
    <submittedName>
        <fullName evidence="8">Metal binding domain of Ada-domain-containing protein</fullName>
    </submittedName>
</protein>
<dbReference type="Gene3D" id="3.40.10.10">
    <property type="entry name" value="DNA Methylphosphotriester Repair Domain"/>
    <property type="match status" value="1"/>
</dbReference>